<organism evidence="2 3">
    <name type="scientific">Acorus calamus</name>
    <name type="common">Sweet flag</name>
    <dbReference type="NCBI Taxonomy" id="4465"/>
    <lineage>
        <taxon>Eukaryota</taxon>
        <taxon>Viridiplantae</taxon>
        <taxon>Streptophyta</taxon>
        <taxon>Embryophyta</taxon>
        <taxon>Tracheophyta</taxon>
        <taxon>Spermatophyta</taxon>
        <taxon>Magnoliopsida</taxon>
        <taxon>Liliopsida</taxon>
        <taxon>Acoraceae</taxon>
        <taxon>Acorus</taxon>
    </lineage>
</organism>
<name>A0AAV9EVD2_ACOCL</name>
<comment type="caution">
    <text evidence="2">The sequence shown here is derived from an EMBL/GenBank/DDBJ whole genome shotgun (WGS) entry which is preliminary data.</text>
</comment>
<dbReference type="GO" id="GO:0070475">
    <property type="term" value="P:rRNA base methylation"/>
    <property type="evidence" value="ECO:0007669"/>
    <property type="project" value="InterPro"/>
</dbReference>
<protein>
    <recommendedName>
        <fullName evidence="1">25S rRNA (uridine-N(3))-methyltransferase BMT5-like domain-containing protein</fullName>
    </recommendedName>
</protein>
<gene>
    <name evidence="2" type="ORF">QJS10_CPA05g02071</name>
</gene>
<evidence type="ECO:0000313" key="3">
    <source>
        <dbReference type="Proteomes" id="UP001180020"/>
    </source>
</evidence>
<dbReference type="Proteomes" id="UP001180020">
    <property type="component" value="Unassembled WGS sequence"/>
</dbReference>
<dbReference type="EMBL" id="JAUJYO010000005">
    <property type="protein sequence ID" value="KAK1317646.1"/>
    <property type="molecule type" value="Genomic_DNA"/>
</dbReference>
<sequence>MEETEKWVKDYASFHEILLVGEGDFSFSLCLAFSFGSATNIVASSLDPLGVKELLAGKFFEGKVDVCYRFHLLNSNYKL</sequence>
<keyword evidence="3" id="KW-1185">Reference proteome</keyword>
<dbReference type="GO" id="GO:0070042">
    <property type="term" value="F:rRNA (uridine-N3-)-methyltransferase activity"/>
    <property type="evidence" value="ECO:0007669"/>
    <property type="project" value="InterPro"/>
</dbReference>
<evidence type="ECO:0000259" key="1">
    <source>
        <dbReference type="Pfam" id="PF10354"/>
    </source>
</evidence>
<dbReference type="AlphaFoldDB" id="A0AAV9EVD2"/>
<proteinExistence type="predicted"/>
<dbReference type="InterPro" id="IPR019446">
    <property type="entry name" value="BMT5-like"/>
</dbReference>
<evidence type="ECO:0000313" key="2">
    <source>
        <dbReference type="EMBL" id="KAK1317646.1"/>
    </source>
</evidence>
<dbReference type="Pfam" id="PF10354">
    <property type="entry name" value="BMT5-like"/>
    <property type="match status" value="1"/>
</dbReference>
<feature type="domain" description="25S rRNA (uridine-N(3))-methyltransferase BMT5-like" evidence="1">
    <location>
        <begin position="18"/>
        <end position="47"/>
    </location>
</feature>
<reference evidence="2" key="2">
    <citation type="submission" date="2023-06" db="EMBL/GenBank/DDBJ databases">
        <authorList>
            <person name="Ma L."/>
            <person name="Liu K.-W."/>
            <person name="Li Z."/>
            <person name="Hsiao Y.-Y."/>
            <person name="Qi Y."/>
            <person name="Fu T."/>
            <person name="Tang G."/>
            <person name="Zhang D."/>
            <person name="Sun W.-H."/>
            <person name="Liu D.-K."/>
            <person name="Li Y."/>
            <person name="Chen G.-Z."/>
            <person name="Liu X.-D."/>
            <person name="Liao X.-Y."/>
            <person name="Jiang Y.-T."/>
            <person name="Yu X."/>
            <person name="Hao Y."/>
            <person name="Huang J."/>
            <person name="Zhao X.-W."/>
            <person name="Ke S."/>
            <person name="Chen Y.-Y."/>
            <person name="Wu W.-L."/>
            <person name="Hsu J.-L."/>
            <person name="Lin Y.-F."/>
            <person name="Huang M.-D."/>
            <person name="Li C.-Y."/>
            <person name="Huang L."/>
            <person name="Wang Z.-W."/>
            <person name="Zhao X."/>
            <person name="Zhong W.-Y."/>
            <person name="Peng D.-H."/>
            <person name="Ahmad S."/>
            <person name="Lan S."/>
            <person name="Zhang J.-S."/>
            <person name="Tsai W.-C."/>
            <person name="Van De Peer Y."/>
            <person name="Liu Z.-J."/>
        </authorList>
    </citation>
    <scope>NUCLEOTIDE SEQUENCE</scope>
    <source>
        <strain evidence="2">CP</strain>
        <tissue evidence="2">Leaves</tissue>
    </source>
</reference>
<accession>A0AAV9EVD2</accession>
<reference evidence="2" key="1">
    <citation type="journal article" date="2023" name="Nat. Commun.">
        <title>Diploid and tetraploid genomes of Acorus and the evolution of monocots.</title>
        <authorList>
            <person name="Ma L."/>
            <person name="Liu K.W."/>
            <person name="Li Z."/>
            <person name="Hsiao Y.Y."/>
            <person name="Qi Y."/>
            <person name="Fu T."/>
            <person name="Tang G.D."/>
            <person name="Zhang D."/>
            <person name="Sun W.H."/>
            <person name="Liu D.K."/>
            <person name="Li Y."/>
            <person name="Chen G.Z."/>
            <person name="Liu X.D."/>
            <person name="Liao X.Y."/>
            <person name="Jiang Y.T."/>
            <person name="Yu X."/>
            <person name="Hao Y."/>
            <person name="Huang J."/>
            <person name="Zhao X.W."/>
            <person name="Ke S."/>
            <person name="Chen Y.Y."/>
            <person name="Wu W.L."/>
            <person name="Hsu J.L."/>
            <person name="Lin Y.F."/>
            <person name="Huang M.D."/>
            <person name="Li C.Y."/>
            <person name="Huang L."/>
            <person name="Wang Z.W."/>
            <person name="Zhao X."/>
            <person name="Zhong W.Y."/>
            <person name="Peng D.H."/>
            <person name="Ahmad S."/>
            <person name="Lan S."/>
            <person name="Zhang J.S."/>
            <person name="Tsai W.C."/>
            <person name="Van de Peer Y."/>
            <person name="Liu Z.J."/>
        </authorList>
    </citation>
    <scope>NUCLEOTIDE SEQUENCE</scope>
    <source>
        <strain evidence="2">CP</strain>
    </source>
</reference>